<proteinExistence type="predicted"/>
<evidence type="ECO:0000313" key="2">
    <source>
        <dbReference type="Proteomes" id="UP000805649"/>
    </source>
</evidence>
<protein>
    <submittedName>
        <fullName evidence="1">Uncharacterized protein</fullName>
    </submittedName>
</protein>
<sequence length="157" mass="17415">MASVPQVLPTTPEEVEVWLLNNFTTFDALEVALLGNIFANDGELQFANNPVIRGLDTIKENFVHSYAALAYMKHVPRSFDKVENRIWLTTQISYRIKGDPQNVEITIPASALATLVTEGDEAGKMAKFQVFLDNKPILDRIEAVAALQAESQSLPRA</sequence>
<reference evidence="1 2" key="1">
    <citation type="journal article" date="2020" name="Phytopathology">
        <title>Genome Sequence Resources of Colletotrichum truncatum, C. plurivorum, C. musicola, and C. sojae: Four Species Pathogenic to Soybean (Glycine max).</title>
        <authorList>
            <person name="Rogerio F."/>
            <person name="Boufleur T.R."/>
            <person name="Ciampi-Guillardi M."/>
            <person name="Sukno S.A."/>
            <person name="Thon M.R."/>
            <person name="Massola Junior N.S."/>
            <person name="Baroncelli R."/>
        </authorList>
    </citation>
    <scope>NUCLEOTIDE SEQUENCE [LARGE SCALE GENOMIC DNA]</scope>
    <source>
        <strain evidence="1 2">CMES1059</strain>
    </source>
</reference>
<evidence type="ECO:0000313" key="1">
    <source>
        <dbReference type="EMBL" id="KAL0941329.1"/>
    </source>
</evidence>
<keyword evidence="2" id="KW-1185">Reference proteome</keyword>
<gene>
    <name evidence="1" type="ORF">CTRU02_204092</name>
</gene>
<name>A0ACC3ZB41_COLTU</name>
<dbReference type="Proteomes" id="UP000805649">
    <property type="component" value="Unassembled WGS sequence"/>
</dbReference>
<dbReference type="EMBL" id="VUJX02000002">
    <property type="protein sequence ID" value="KAL0941329.1"/>
    <property type="molecule type" value="Genomic_DNA"/>
</dbReference>
<comment type="caution">
    <text evidence="1">The sequence shown here is derived from an EMBL/GenBank/DDBJ whole genome shotgun (WGS) entry which is preliminary data.</text>
</comment>
<organism evidence="1 2">
    <name type="scientific">Colletotrichum truncatum</name>
    <name type="common">Anthracnose fungus</name>
    <name type="synonym">Colletotrichum capsici</name>
    <dbReference type="NCBI Taxonomy" id="5467"/>
    <lineage>
        <taxon>Eukaryota</taxon>
        <taxon>Fungi</taxon>
        <taxon>Dikarya</taxon>
        <taxon>Ascomycota</taxon>
        <taxon>Pezizomycotina</taxon>
        <taxon>Sordariomycetes</taxon>
        <taxon>Hypocreomycetidae</taxon>
        <taxon>Glomerellales</taxon>
        <taxon>Glomerellaceae</taxon>
        <taxon>Colletotrichum</taxon>
        <taxon>Colletotrichum truncatum species complex</taxon>
    </lineage>
</organism>
<accession>A0ACC3ZB41</accession>